<dbReference type="Pfam" id="PF02351">
    <property type="entry name" value="GDNF"/>
    <property type="match status" value="1"/>
</dbReference>
<dbReference type="GeneID" id="107220796"/>
<proteinExistence type="predicted"/>
<evidence type="ECO:0000313" key="11">
    <source>
        <dbReference type="RefSeq" id="XP_015515019.1"/>
    </source>
</evidence>
<sequence>MFCGAGRLRTALVSLILLAVCTTSTSAVMRCEDARLRCAYRAGCGMALQHYVTRCSSVLGGAGGGCPETCLHALIALTSTDEGKELMTCNCARDDRLCEQSKQRVEVCRPSVMIEMNNTRVSCRIATSICNADTLCAKALEYYNGFCGSMFRGKKCTKRCRNSINILRRQDKAAKLITCVCDGAEDYDCTGIHRNMNWLCFGKIHHDYHDTKKILGDTRSNEILRTDAHSRGAGVATSIGQTSTALVLIFLLALLVR</sequence>
<evidence type="ECO:0000313" key="10">
    <source>
        <dbReference type="RefSeq" id="XP_015515018.1"/>
    </source>
</evidence>
<dbReference type="RefSeq" id="XP_015515019.1">
    <property type="nucleotide sequence ID" value="XM_015659533.1"/>
</dbReference>
<dbReference type="GO" id="GO:0051726">
    <property type="term" value="P:regulation of cell cycle"/>
    <property type="evidence" value="ECO:0007669"/>
    <property type="project" value="InterPro"/>
</dbReference>
<feature type="transmembrane region" description="Helical" evidence="6">
    <location>
        <begin position="233"/>
        <end position="256"/>
    </location>
</feature>
<evidence type="ECO:0000256" key="6">
    <source>
        <dbReference type="SAM" id="Phobius"/>
    </source>
</evidence>
<evidence type="ECO:0000313" key="9">
    <source>
        <dbReference type="Proteomes" id="UP000829291"/>
    </source>
</evidence>
<protein>
    <submittedName>
        <fullName evidence="10 11 12">Growth arrest-specific protein 1</fullName>
    </submittedName>
</protein>
<evidence type="ECO:0000256" key="7">
    <source>
        <dbReference type="SAM" id="SignalP"/>
    </source>
</evidence>
<dbReference type="RefSeq" id="XP_015515018.1">
    <property type="nucleotide sequence ID" value="XM_015659532.1"/>
</dbReference>
<evidence type="ECO:0000256" key="4">
    <source>
        <dbReference type="ARBA" id="ARBA00023136"/>
    </source>
</evidence>
<keyword evidence="5" id="KW-0325">Glycoprotein</keyword>
<dbReference type="RefSeq" id="XP_046592109.1">
    <property type="nucleotide sequence ID" value="XM_046736153.1"/>
</dbReference>
<keyword evidence="6" id="KW-0812">Transmembrane</keyword>
<evidence type="ECO:0000256" key="2">
    <source>
        <dbReference type="ARBA" id="ARBA00022475"/>
    </source>
</evidence>
<keyword evidence="3 7" id="KW-0732">Signal</keyword>
<dbReference type="PANTHER" id="PTHR16840:SF3">
    <property type="entry name" value="GROWTH ARREST-SPECIFIC PROTEIN 1"/>
    <property type="match status" value="1"/>
</dbReference>
<dbReference type="InterPro" id="IPR016017">
    <property type="entry name" value="GDNF/GAS1"/>
</dbReference>
<evidence type="ECO:0000313" key="12">
    <source>
        <dbReference type="RefSeq" id="XP_046592109.1"/>
    </source>
</evidence>
<dbReference type="GO" id="GO:0005886">
    <property type="term" value="C:plasma membrane"/>
    <property type="evidence" value="ECO:0007669"/>
    <property type="project" value="UniProtKB-SubCell"/>
</dbReference>
<comment type="subcellular location">
    <subcellularLocation>
        <location evidence="1">Cell membrane</location>
    </subcellularLocation>
</comment>
<dbReference type="OrthoDB" id="5950623at2759"/>
<name>A0A6J0BJZ5_NEOLC</name>
<feature type="signal peptide" evidence="7">
    <location>
        <begin position="1"/>
        <end position="27"/>
    </location>
</feature>
<gene>
    <name evidence="10 11 12" type="primary">LOC107220796</name>
</gene>
<keyword evidence="4 6" id="KW-0472">Membrane</keyword>
<evidence type="ECO:0000256" key="1">
    <source>
        <dbReference type="ARBA" id="ARBA00004236"/>
    </source>
</evidence>
<keyword evidence="9" id="KW-1185">Reference proteome</keyword>
<dbReference type="Proteomes" id="UP000829291">
    <property type="component" value="Chromosome 1"/>
</dbReference>
<keyword evidence="2" id="KW-1003">Cell membrane</keyword>
<dbReference type="AlphaFoldDB" id="A0A6J0BJZ5"/>
<evidence type="ECO:0000259" key="8">
    <source>
        <dbReference type="Pfam" id="PF02351"/>
    </source>
</evidence>
<evidence type="ECO:0000256" key="5">
    <source>
        <dbReference type="ARBA" id="ARBA00023180"/>
    </source>
</evidence>
<dbReference type="PANTHER" id="PTHR16840">
    <property type="entry name" value="GROWTH ARREST-SPECIFIC PROTEIN 1"/>
    <property type="match status" value="1"/>
</dbReference>
<reference evidence="10 11" key="1">
    <citation type="submission" date="2025-04" db="UniProtKB">
        <authorList>
            <consortium name="RefSeq"/>
        </authorList>
    </citation>
    <scope>IDENTIFICATION</scope>
    <source>
        <tissue evidence="12">Thorax and Abdomen</tissue>
        <tissue evidence="10 11">Whole body</tissue>
    </source>
</reference>
<evidence type="ECO:0000256" key="3">
    <source>
        <dbReference type="ARBA" id="ARBA00022729"/>
    </source>
</evidence>
<dbReference type="InterPro" id="IPR039596">
    <property type="entry name" value="GAS1"/>
</dbReference>
<accession>A0A6J0BJZ5</accession>
<dbReference type="KEGG" id="nlo:107220796"/>
<feature type="domain" description="GDNF/GAS1" evidence="8">
    <location>
        <begin position="123"/>
        <end position="196"/>
    </location>
</feature>
<organism evidence="9 11">
    <name type="scientific">Neodiprion lecontei</name>
    <name type="common">Redheaded pine sawfly</name>
    <dbReference type="NCBI Taxonomy" id="441921"/>
    <lineage>
        <taxon>Eukaryota</taxon>
        <taxon>Metazoa</taxon>
        <taxon>Ecdysozoa</taxon>
        <taxon>Arthropoda</taxon>
        <taxon>Hexapoda</taxon>
        <taxon>Insecta</taxon>
        <taxon>Pterygota</taxon>
        <taxon>Neoptera</taxon>
        <taxon>Endopterygota</taxon>
        <taxon>Hymenoptera</taxon>
        <taxon>Tenthredinoidea</taxon>
        <taxon>Diprionidae</taxon>
        <taxon>Diprioninae</taxon>
        <taxon>Neodiprion</taxon>
    </lineage>
</organism>
<feature type="chain" id="PRO_5044636884" evidence="7">
    <location>
        <begin position="28"/>
        <end position="257"/>
    </location>
</feature>
<keyword evidence="6" id="KW-1133">Transmembrane helix</keyword>